<feature type="region of interest" description="Disordered" evidence="1">
    <location>
        <begin position="58"/>
        <end position="79"/>
    </location>
</feature>
<dbReference type="HOGENOM" id="CLU_2258492_0_0_4"/>
<protein>
    <submittedName>
        <fullName evidence="2">Uncharacterized protein</fullName>
    </submittedName>
</protein>
<accession>E5AS14</accession>
<evidence type="ECO:0000313" key="3">
    <source>
        <dbReference type="Proteomes" id="UP000007437"/>
    </source>
</evidence>
<dbReference type="STRING" id="882378.RBRH_03927"/>
<evidence type="ECO:0000256" key="1">
    <source>
        <dbReference type="SAM" id="MobiDB-lite"/>
    </source>
</evidence>
<dbReference type="Proteomes" id="UP000007437">
    <property type="component" value="Chromosome"/>
</dbReference>
<name>E5AS14_MYCRK</name>
<reference evidence="2 3" key="1">
    <citation type="journal article" date="2011" name="J. Bacteriol.">
        <title>Complete genome sequence of Burkholderia rhizoxinica, an endosymbiont of Rhizopus microsporus.</title>
        <authorList>
            <person name="Lackner G."/>
            <person name="Moebius N."/>
            <person name="Partida-Martinez L."/>
            <person name="Hertweck C."/>
        </authorList>
    </citation>
    <scope>NUCLEOTIDE SEQUENCE [LARGE SCALE GENOMIC DNA]</scope>
    <source>
        <strain evidence="3">DSM 19002 / CIP 109453 / HKI 454</strain>
    </source>
</reference>
<dbReference type="EMBL" id="FR687359">
    <property type="protein sequence ID" value="CBW75396.1"/>
    <property type="molecule type" value="Genomic_DNA"/>
</dbReference>
<evidence type="ECO:0000313" key="2">
    <source>
        <dbReference type="EMBL" id="CBW75396.1"/>
    </source>
</evidence>
<gene>
    <name evidence="2" type="ordered locus">RBRH_03927</name>
</gene>
<dbReference type="AlphaFoldDB" id="E5AS14"/>
<proteinExistence type="predicted"/>
<dbReference type="KEGG" id="brh:RBRH_03927"/>
<organism evidence="2 3">
    <name type="scientific">Mycetohabitans rhizoxinica (strain DSM 19002 / CIP 109453 / HKI 454)</name>
    <name type="common">Paraburkholderia rhizoxinica</name>
    <dbReference type="NCBI Taxonomy" id="882378"/>
    <lineage>
        <taxon>Bacteria</taxon>
        <taxon>Pseudomonadati</taxon>
        <taxon>Pseudomonadota</taxon>
        <taxon>Betaproteobacteria</taxon>
        <taxon>Burkholderiales</taxon>
        <taxon>Burkholderiaceae</taxon>
        <taxon>Mycetohabitans</taxon>
    </lineage>
</organism>
<sequence>MQLSKRCRTARARARAGANARVGSKIQLLYQCGYCTASQQNGCGTLGSGTRRRAMTRVAGRGRPHAGQRDAGDPAYSHGPMRCARTIARKVILYAAATGSTAP</sequence>